<proteinExistence type="predicted"/>
<dbReference type="EMBL" id="JAGKQM010000018">
    <property type="protein sequence ID" value="KAH0864448.1"/>
    <property type="molecule type" value="Genomic_DNA"/>
</dbReference>
<comment type="caution">
    <text evidence="1">The sequence shown here is derived from an EMBL/GenBank/DDBJ whole genome shotgun (WGS) entry which is preliminary data.</text>
</comment>
<name>A0ABQ7YB24_BRANA</name>
<reference evidence="1 2" key="1">
    <citation type="submission" date="2021-05" db="EMBL/GenBank/DDBJ databases">
        <title>Genome Assembly of Synthetic Allotetraploid Brassica napus Reveals Homoeologous Exchanges between Subgenomes.</title>
        <authorList>
            <person name="Davis J.T."/>
        </authorList>
    </citation>
    <scope>NUCLEOTIDE SEQUENCE [LARGE SCALE GENOMIC DNA]</scope>
    <source>
        <strain evidence="2">cv. Da-Ae</strain>
        <tissue evidence="1">Seedling</tissue>
    </source>
</reference>
<evidence type="ECO:0000313" key="1">
    <source>
        <dbReference type="EMBL" id="KAH0864448.1"/>
    </source>
</evidence>
<dbReference type="Proteomes" id="UP000824890">
    <property type="component" value="Unassembled WGS sequence"/>
</dbReference>
<keyword evidence="2" id="KW-1185">Reference proteome</keyword>
<accession>A0ABQ7YB24</accession>
<protein>
    <submittedName>
        <fullName evidence="1">Uncharacterized protein</fullName>
    </submittedName>
</protein>
<gene>
    <name evidence="1" type="ORF">HID58_081659</name>
</gene>
<sequence>MAASSTLLARLKAGRCFNTVEVWLLRFWEARNDRFAINSESMEGSLVLALMLDEASSPVSRLSPTKLESSMLVPRKVENPHYIQQPYFKIHLSEGFSFKNLRGYLLCRALDGRQTYIFLVDGGLRQRSPGLSSIASLSITSFVFLKTHAVRELHNLTYVQLLHFQTMGQEHAQGPESFRYEGINRWENMNGLENSTVTSVENYTVMKWHVDCLHYTRVPFNYHI</sequence>
<organism evidence="1 2">
    <name type="scientific">Brassica napus</name>
    <name type="common">Rape</name>
    <dbReference type="NCBI Taxonomy" id="3708"/>
    <lineage>
        <taxon>Eukaryota</taxon>
        <taxon>Viridiplantae</taxon>
        <taxon>Streptophyta</taxon>
        <taxon>Embryophyta</taxon>
        <taxon>Tracheophyta</taxon>
        <taxon>Spermatophyta</taxon>
        <taxon>Magnoliopsida</taxon>
        <taxon>eudicotyledons</taxon>
        <taxon>Gunneridae</taxon>
        <taxon>Pentapetalae</taxon>
        <taxon>rosids</taxon>
        <taxon>malvids</taxon>
        <taxon>Brassicales</taxon>
        <taxon>Brassicaceae</taxon>
        <taxon>Brassiceae</taxon>
        <taxon>Brassica</taxon>
    </lineage>
</organism>
<evidence type="ECO:0000313" key="2">
    <source>
        <dbReference type="Proteomes" id="UP000824890"/>
    </source>
</evidence>